<dbReference type="Gene3D" id="3.90.320.10">
    <property type="match status" value="1"/>
</dbReference>
<dbReference type="PANTHER" id="PTHR37168:SF2">
    <property type="entry name" value="CRISPR-ASSOCIATED EXONUCLEASE CAS4"/>
    <property type="match status" value="1"/>
</dbReference>
<dbReference type="InterPro" id="IPR013343">
    <property type="entry name" value="CRISPR-assoc_prot_Cas4"/>
</dbReference>
<dbReference type="Pfam" id="PF01930">
    <property type="entry name" value="Cas_Cas4"/>
    <property type="match status" value="1"/>
</dbReference>
<name>A0A0U9HR84_9BACT</name>
<dbReference type="AlphaFoldDB" id="A0A0U9HR84"/>
<dbReference type="NCBIfam" id="TIGR00372">
    <property type="entry name" value="cas4"/>
    <property type="match status" value="1"/>
</dbReference>
<evidence type="ECO:0000256" key="1">
    <source>
        <dbReference type="ARBA" id="ARBA00022722"/>
    </source>
</evidence>
<evidence type="ECO:0000256" key="5">
    <source>
        <dbReference type="ARBA" id="ARBA00023004"/>
    </source>
</evidence>
<evidence type="ECO:0000256" key="3">
    <source>
        <dbReference type="ARBA" id="ARBA00022801"/>
    </source>
</evidence>
<evidence type="ECO:0000256" key="6">
    <source>
        <dbReference type="ARBA" id="ARBA00023014"/>
    </source>
</evidence>
<keyword evidence="8 9" id="KW-0464">Manganese</keyword>
<dbReference type="GO" id="GO:0051607">
    <property type="term" value="P:defense response to virus"/>
    <property type="evidence" value="ECO:0007669"/>
    <property type="project" value="UniProtKB-KW"/>
</dbReference>
<evidence type="ECO:0000313" key="12">
    <source>
        <dbReference type="EMBL" id="GAQ95515.1"/>
    </source>
</evidence>
<accession>A0A0U9HR84</accession>
<proteinExistence type="inferred from homology"/>
<keyword evidence="5 9" id="KW-0408">Iron</keyword>
<keyword evidence="4 9" id="KW-0269">Exonuclease</keyword>
<sequence>MSRHLEPYQGNPFIEIGRLISEEAYKRDRKEIMLQTPEQTGGMVIDLIKTEGEDIVVGEIKKSSRFEKSAMMQLAYYLMRLKNLGIHAKGLLLFPKEKKKIEIALTEELENELIEAQNEIKRIIALPIPPQPKMIRYCKKCGYQELCWS</sequence>
<comment type="cofactor">
    <cofactor evidence="9">
        <name>iron-sulfur cluster</name>
        <dbReference type="ChEBI" id="CHEBI:30408"/>
    </cofactor>
</comment>
<comment type="cofactor">
    <cofactor evidence="9">
        <name>Mg(2+)</name>
        <dbReference type="ChEBI" id="CHEBI:18420"/>
    </cofactor>
    <cofactor evidence="9">
        <name>Mn(2+)</name>
        <dbReference type="ChEBI" id="CHEBI:29035"/>
    </cofactor>
    <text evidence="9">Mg(2+) or Mn(2+) required for ssDNA cleavage activity.</text>
</comment>
<dbReference type="GO" id="GO:0004527">
    <property type="term" value="F:exonuclease activity"/>
    <property type="evidence" value="ECO:0007669"/>
    <property type="project" value="UniProtKB-KW"/>
</dbReference>
<comment type="function">
    <text evidence="9">CRISPR (clustered regularly interspaced short palindromic repeat) is an adaptive immune system that provides protection against mobile genetic elements (viruses, transposable elements and conjugative plasmids). CRISPR clusters contain sequences complementary to antecedent mobile elements and target invading nucleic acids. CRISPR clusters are transcribed and processed into CRISPR RNA (crRNA).</text>
</comment>
<reference evidence="13" key="1">
    <citation type="submission" date="2016-01" db="EMBL/GenBank/DDBJ databases">
        <title>Draft genome sequence of Thermodesulfovibrio aggregans strain TGE-P1.</title>
        <authorList>
            <person name="Sekiguchi Y."/>
            <person name="Ohashi A."/>
            <person name="Matsuura N."/>
            <person name="Tourlousse M.D."/>
        </authorList>
    </citation>
    <scope>NUCLEOTIDE SEQUENCE [LARGE SCALE GENOMIC DNA]</scope>
    <source>
        <strain evidence="13">TGE-P1</strain>
    </source>
</reference>
<keyword evidence="13" id="KW-1185">Reference proteome</keyword>
<evidence type="ECO:0000313" key="13">
    <source>
        <dbReference type="Proteomes" id="UP000054976"/>
    </source>
</evidence>
<feature type="coiled-coil region" evidence="10">
    <location>
        <begin position="99"/>
        <end position="126"/>
    </location>
</feature>
<dbReference type="InterPro" id="IPR022765">
    <property type="entry name" value="Dna2/Cas4_DUF83"/>
</dbReference>
<keyword evidence="6 9" id="KW-0411">Iron-sulfur</keyword>
<keyword evidence="10" id="KW-0175">Coiled coil</keyword>
<keyword evidence="3 9" id="KW-0378">Hydrolase</keyword>
<keyword evidence="2 9" id="KW-0479">Metal-binding</keyword>
<organism evidence="12 13">
    <name type="scientific">Thermodesulfovibrio aggregans</name>
    <dbReference type="NCBI Taxonomy" id="86166"/>
    <lineage>
        <taxon>Bacteria</taxon>
        <taxon>Pseudomonadati</taxon>
        <taxon>Nitrospirota</taxon>
        <taxon>Thermodesulfovibrionia</taxon>
        <taxon>Thermodesulfovibrionales</taxon>
        <taxon>Thermodesulfovibrionaceae</taxon>
        <taxon>Thermodesulfovibrio</taxon>
    </lineage>
</organism>
<evidence type="ECO:0000256" key="7">
    <source>
        <dbReference type="ARBA" id="ARBA00023118"/>
    </source>
</evidence>
<comment type="similarity">
    <text evidence="9">Belongs to the CRISPR-associated exonuclease Cas4 family.</text>
</comment>
<keyword evidence="7 9" id="KW-0051">Antiviral defense</keyword>
<feature type="domain" description="DUF83" evidence="11">
    <location>
        <begin position="1"/>
        <end position="149"/>
    </location>
</feature>
<protein>
    <recommendedName>
        <fullName evidence="9">CRISPR-associated exonuclease Cas4</fullName>
        <ecNumber evidence="9">3.1.12.1</ecNumber>
    </recommendedName>
</protein>
<comment type="caution">
    <text evidence="12">The sequence shown here is derived from an EMBL/GenBank/DDBJ whole genome shotgun (WGS) entry which is preliminary data.</text>
</comment>
<evidence type="ECO:0000256" key="8">
    <source>
        <dbReference type="ARBA" id="ARBA00023211"/>
    </source>
</evidence>
<dbReference type="GO" id="GO:0051536">
    <property type="term" value="F:iron-sulfur cluster binding"/>
    <property type="evidence" value="ECO:0007669"/>
    <property type="project" value="UniProtKB-KW"/>
</dbReference>
<dbReference type="Proteomes" id="UP000054976">
    <property type="component" value="Unassembled WGS sequence"/>
</dbReference>
<dbReference type="STRING" id="86166.TAGGR_2410"/>
<dbReference type="EMBL" id="BCNO01000002">
    <property type="protein sequence ID" value="GAQ95515.1"/>
    <property type="molecule type" value="Genomic_DNA"/>
</dbReference>
<evidence type="ECO:0000256" key="10">
    <source>
        <dbReference type="SAM" id="Coils"/>
    </source>
</evidence>
<dbReference type="GO" id="GO:0046872">
    <property type="term" value="F:metal ion binding"/>
    <property type="evidence" value="ECO:0007669"/>
    <property type="project" value="UniProtKB-KW"/>
</dbReference>
<dbReference type="InterPro" id="IPR011604">
    <property type="entry name" value="PDDEXK-like_dom_sf"/>
</dbReference>
<evidence type="ECO:0000256" key="4">
    <source>
        <dbReference type="ARBA" id="ARBA00022839"/>
    </source>
</evidence>
<dbReference type="PANTHER" id="PTHR37168">
    <property type="entry name" value="CRISPR-ASSOCIATED EXONUCLEASE CAS4"/>
    <property type="match status" value="1"/>
</dbReference>
<evidence type="ECO:0000259" key="11">
    <source>
        <dbReference type="Pfam" id="PF01930"/>
    </source>
</evidence>
<gene>
    <name evidence="12" type="ORF">TAGGR_2410</name>
</gene>
<evidence type="ECO:0000256" key="9">
    <source>
        <dbReference type="RuleBase" id="RU365022"/>
    </source>
</evidence>
<evidence type="ECO:0000256" key="2">
    <source>
        <dbReference type="ARBA" id="ARBA00022723"/>
    </source>
</evidence>
<dbReference type="EC" id="3.1.12.1" evidence="9"/>
<keyword evidence="1 9" id="KW-0540">Nuclease</keyword>